<reference evidence="6 7" key="1">
    <citation type="submission" date="2024-10" db="EMBL/GenBank/DDBJ databases">
        <authorList>
            <person name="Sang B.-I."/>
            <person name="Prabhaharan D."/>
        </authorList>
    </citation>
    <scope>NUCLEOTIDE SEQUENCE [LARGE SCALE GENOMIC DNA]</scope>
    <source>
        <strain evidence="6 7">MH</strain>
    </source>
</reference>
<evidence type="ECO:0000256" key="1">
    <source>
        <dbReference type="ARBA" id="ARBA00009437"/>
    </source>
</evidence>
<organism evidence="6 7">
    <name type="scientific">Megasphaera hexanoica</name>
    <dbReference type="NCBI Taxonomy" id="1675036"/>
    <lineage>
        <taxon>Bacteria</taxon>
        <taxon>Bacillati</taxon>
        <taxon>Bacillota</taxon>
        <taxon>Negativicutes</taxon>
        <taxon>Veillonellales</taxon>
        <taxon>Veillonellaceae</taxon>
        <taxon>Megasphaera</taxon>
    </lineage>
</organism>
<evidence type="ECO:0000256" key="2">
    <source>
        <dbReference type="ARBA" id="ARBA00023015"/>
    </source>
</evidence>
<sequence length="303" mass="33529">MNLEVYRNYVAIIDAGTISAASRELHIAQPALSNQLKALEAAYGTQLVERGPRHITPNNAGKILYEKARRMCQLEDAAQKEINASILGTKGTLHLGITPTWPDTNSANMILDFSNTYPEIDFDIYEENSGQLLELLEKGTIEVAVIRSAGQLPPSFSVRHTIDERLMVAFHKKSPWLSSHLDAVPLTALEDVPLAISRGFWQKILEICQNAGFTPHIRAVCSSRYMPLRWASSGTVAAIFVGPVRPDQLSQDICCIPLLGPGLETRRLFAISKSRSLSAVAEAFLNYIHDRSSDQYLTNKGKK</sequence>
<dbReference type="PROSITE" id="PS50931">
    <property type="entry name" value="HTH_LYSR"/>
    <property type="match status" value="1"/>
</dbReference>
<dbReference type="InterPro" id="IPR036388">
    <property type="entry name" value="WH-like_DNA-bd_sf"/>
</dbReference>
<evidence type="ECO:0000313" key="7">
    <source>
        <dbReference type="Proteomes" id="UP001605989"/>
    </source>
</evidence>
<dbReference type="InterPro" id="IPR050950">
    <property type="entry name" value="HTH-type_LysR_regulators"/>
</dbReference>
<keyword evidence="7" id="KW-1185">Reference proteome</keyword>
<gene>
    <name evidence="6" type="ORF">ACGTZG_02335</name>
</gene>
<evidence type="ECO:0000259" key="5">
    <source>
        <dbReference type="PROSITE" id="PS50931"/>
    </source>
</evidence>
<keyword evidence="4" id="KW-0804">Transcription</keyword>
<keyword evidence="3" id="KW-0238">DNA-binding</keyword>
<dbReference type="Pfam" id="PF00126">
    <property type="entry name" value="HTH_1"/>
    <property type="match status" value="1"/>
</dbReference>
<dbReference type="Pfam" id="PF03466">
    <property type="entry name" value="LysR_substrate"/>
    <property type="match status" value="1"/>
</dbReference>
<dbReference type="SUPFAM" id="SSF46785">
    <property type="entry name" value="Winged helix' DNA-binding domain"/>
    <property type="match status" value="1"/>
</dbReference>
<protein>
    <submittedName>
        <fullName evidence="6">LysR family transcriptional regulator</fullName>
    </submittedName>
</protein>
<dbReference type="CDD" id="cd05466">
    <property type="entry name" value="PBP2_LTTR_substrate"/>
    <property type="match status" value="1"/>
</dbReference>
<comment type="caution">
    <text evidence="6">The sequence shown here is derived from an EMBL/GenBank/DDBJ whole genome shotgun (WGS) entry which is preliminary data.</text>
</comment>
<accession>A0ABW7DKZ0</accession>
<dbReference type="InterPro" id="IPR005119">
    <property type="entry name" value="LysR_subst-bd"/>
</dbReference>
<dbReference type="PRINTS" id="PR00039">
    <property type="entry name" value="HTHLYSR"/>
</dbReference>
<dbReference type="Gene3D" id="1.10.10.10">
    <property type="entry name" value="Winged helix-like DNA-binding domain superfamily/Winged helix DNA-binding domain"/>
    <property type="match status" value="1"/>
</dbReference>
<dbReference type="Gene3D" id="3.40.190.290">
    <property type="match status" value="1"/>
</dbReference>
<evidence type="ECO:0000256" key="3">
    <source>
        <dbReference type="ARBA" id="ARBA00023125"/>
    </source>
</evidence>
<dbReference type="SUPFAM" id="SSF53850">
    <property type="entry name" value="Periplasmic binding protein-like II"/>
    <property type="match status" value="1"/>
</dbReference>
<comment type="similarity">
    <text evidence="1">Belongs to the LysR transcriptional regulatory family.</text>
</comment>
<dbReference type="Proteomes" id="UP001605989">
    <property type="component" value="Unassembled WGS sequence"/>
</dbReference>
<dbReference type="EMBL" id="JBIEKR010000002">
    <property type="protein sequence ID" value="MFG6272023.1"/>
    <property type="molecule type" value="Genomic_DNA"/>
</dbReference>
<feature type="domain" description="HTH lysR-type" evidence="5">
    <location>
        <begin position="1"/>
        <end position="58"/>
    </location>
</feature>
<dbReference type="PANTHER" id="PTHR30419">
    <property type="entry name" value="HTH-TYPE TRANSCRIPTIONAL REGULATOR YBHD"/>
    <property type="match status" value="1"/>
</dbReference>
<dbReference type="InterPro" id="IPR036390">
    <property type="entry name" value="WH_DNA-bd_sf"/>
</dbReference>
<evidence type="ECO:0000313" key="6">
    <source>
        <dbReference type="EMBL" id="MFG6272023.1"/>
    </source>
</evidence>
<proteinExistence type="inferred from homology"/>
<dbReference type="InterPro" id="IPR000847">
    <property type="entry name" value="LysR_HTH_N"/>
</dbReference>
<name>A0ABW7DKZ0_9FIRM</name>
<keyword evidence="2" id="KW-0805">Transcription regulation</keyword>
<evidence type="ECO:0000256" key="4">
    <source>
        <dbReference type="ARBA" id="ARBA00023163"/>
    </source>
</evidence>
<dbReference type="PANTHER" id="PTHR30419:SF8">
    <property type="entry name" value="NITROGEN ASSIMILATION TRANSCRIPTIONAL ACTIVATOR-RELATED"/>
    <property type="match status" value="1"/>
</dbReference>
<dbReference type="RefSeq" id="WP_113856289.1">
    <property type="nucleotide sequence ID" value="NZ_CP011940.1"/>
</dbReference>